<name>A0A5J4PAZ0_9ZZZZ</name>
<accession>A0A5J4PAZ0</accession>
<dbReference type="AlphaFoldDB" id="A0A5J4PAZ0"/>
<evidence type="ECO:0000313" key="1">
    <source>
        <dbReference type="EMBL" id="KAA6305713.1"/>
    </source>
</evidence>
<protein>
    <recommendedName>
        <fullName evidence="3">Transposase zinc-ribbon domain-containing protein</fullName>
    </recommendedName>
</protein>
<evidence type="ECO:0008006" key="3">
    <source>
        <dbReference type="Google" id="ProtNLM"/>
    </source>
</evidence>
<dbReference type="EMBL" id="SNRY01003941">
    <property type="protein sequence ID" value="KAA6319250.1"/>
    <property type="molecule type" value="Genomic_DNA"/>
</dbReference>
<comment type="caution">
    <text evidence="1">The sequence shown here is derived from an EMBL/GenBank/DDBJ whole genome shotgun (WGS) entry which is preliminary data.</text>
</comment>
<sequence length="33" mass="3903">MNNFDFTKNFPDEESCILHFKTQREQKGAVCPK</sequence>
<reference evidence="1" key="1">
    <citation type="submission" date="2019-03" db="EMBL/GenBank/DDBJ databases">
        <title>Single cell metagenomics reveals metabolic interactions within the superorganism composed of flagellate Streblomastix strix and complex community of Bacteroidetes bacteria on its surface.</title>
        <authorList>
            <person name="Treitli S.C."/>
            <person name="Kolisko M."/>
            <person name="Husnik F."/>
            <person name="Keeling P."/>
            <person name="Hampl V."/>
        </authorList>
    </citation>
    <scope>NUCLEOTIDE SEQUENCE</scope>
    <source>
        <strain evidence="1">STM</strain>
    </source>
</reference>
<evidence type="ECO:0000313" key="2">
    <source>
        <dbReference type="EMBL" id="KAA6319250.1"/>
    </source>
</evidence>
<dbReference type="EMBL" id="SNRY01010477">
    <property type="protein sequence ID" value="KAA6305713.1"/>
    <property type="molecule type" value="Genomic_DNA"/>
</dbReference>
<feature type="non-terminal residue" evidence="1">
    <location>
        <position position="33"/>
    </location>
</feature>
<organism evidence="1">
    <name type="scientific">termite gut metagenome</name>
    <dbReference type="NCBI Taxonomy" id="433724"/>
    <lineage>
        <taxon>unclassified sequences</taxon>
        <taxon>metagenomes</taxon>
        <taxon>organismal metagenomes</taxon>
    </lineage>
</organism>
<gene>
    <name evidence="2" type="ORF">EZS27_030833</name>
    <name evidence="1" type="ORF">EZS27_042635</name>
</gene>
<proteinExistence type="predicted"/>